<name>A0AAW1IGI2_SAPOF</name>
<keyword evidence="2" id="KW-1185">Reference proteome</keyword>
<proteinExistence type="predicted"/>
<dbReference type="EMBL" id="JBDFQZ010000009">
    <property type="protein sequence ID" value="KAK9688739.1"/>
    <property type="molecule type" value="Genomic_DNA"/>
</dbReference>
<reference evidence="1" key="1">
    <citation type="submission" date="2024-03" db="EMBL/GenBank/DDBJ databases">
        <title>WGS assembly of Saponaria officinalis var. Norfolk2.</title>
        <authorList>
            <person name="Jenkins J."/>
            <person name="Shu S."/>
            <person name="Grimwood J."/>
            <person name="Barry K."/>
            <person name="Goodstein D."/>
            <person name="Schmutz J."/>
            <person name="Leebens-Mack J."/>
            <person name="Osbourn A."/>
        </authorList>
    </citation>
    <scope>NUCLEOTIDE SEQUENCE [LARGE SCALE GENOMIC DNA]</scope>
    <source>
        <strain evidence="1">JIC</strain>
    </source>
</reference>
<dbReference type="AlphaFoldDB" id="A0AAW1IGI2"/>
<accession>A0AAW1IGI2</accession>
<dbReference type="Proteomes" id="UP001443914">
    <property type="component" value="Unassembled WGS sequence"/>
</dbReference>
<evidence type="ECO:0000313" key="1">
    <source>
        <dbReference type="EMBL" id="KAK9688739.1"/>
    </source>
</evidence>
<organism evidence="1 2">
    <name type="scientific">Saponaria officinalis</name>
    <name type="common">Common soapwort</name>
    <name type="synonym">Lychnis saponaria</name>
    <dbReference type="NCBI Taxonomy" id="3572"/>
    <lineage>
        <taxon>Eukaryota</taxon>
        <taxon>Viridiplantae</taxon>
        <taxon>Streptophyta</taxon>
        <taxon>Embryophyta</taxon>
        <taxon>Tracheophyta</taxon>
        <taxon>Spermatophyta</taxon>
        <taxon>Magnoliopsida</taxon>
        <taxon>eudicotyledons</taxon>
        <taxon>Gunneridae</taxon>
        <taxon>Pentapetalae</taxon>
        <taxon>Caryophyllales</taxon>
        <taxon>Caryophyllaceae</taxon>
        <taxon>Caryophylleae</taxon>
        <taxon>Saponaria</taxon>
    </lineage>
</organism>
<comment type="caution">
    <text evidence="1">The sequence shown here is derived from an EMBL/GenBank/DDBJ whole genome shotgun (WGS) entry which is preliminary data.</text>
</comment>
<protein>
    <submittedName>
        <fullName evidence="1">Uncharacterized protein</fullName>
    </submittedName>
</protein>
<gene>
    <name evidence="1" type="ORF">RND81_09G007700</name>
</gene>
<sequence length="109" mass="11906">MFGRTVKRTFFSPNVAFALKTPASLVGQLLATGKQETPSMAGPLRTMQVLDANLQCCGRCHRNGKSGGENIPTLYHQGAHDSDPLAIEFEDPANEFQIGLLFIPKEEDD</sequence>
<evidence type="ECO:0000313" key="2">
    <source>
        <dbReference type="Proteomes" id="UP001443914"/>
    </source>
</evidence>